<accession>A0A4R5TWZ7</accession>
<dbReference type="Gene3D" id="3.20.20.70">
    <property type="entry name" value="Aldolase class I"/>
    <property type="match status" value="1"/>
</dbReference>
<comment type="similarity">
    <text evidence="2">Belongs to the nitronate monooxygenase family. NMO class I subfamily.</text>
</comment>
<dbReference type="CDD" id="cd04730">
    <property type="entry name" value="NPD_like"/>
    <property type="match status" value="1"/>
</dbReference>
<evidence type="ECO:0000256" key="2">
    <source>
        <dbReference type="ARBA" id="ARBA00009881"/>
    </source>
</evidence>
<keyword evidence="4" id="KW-0285">Flavoprotein</keyword>
<dbReference type="GO" id="GO:0018580">
    <property type="term" value="F:nitronate monooxygenase activity"/>
    <property type="evidence" value="ECO:0007669"/>
    <property type="project" value="InterPro"/>
</dbReference>
<dbReference type="Pfam" id="PF03060">
    <property type="entry name" value="NMO"/>
    <property type="match status" value="1"/>
</dbReference>
<dbReference type="SUPFAM" id="SSF51412">
    <property type="entry name" value="Inosine monophosphate dehydrogenase (IMPDH)"/>
    <property type="match status" value="1"/>
</dbReference>
<reference evidence="11 12" key="1">
    <citation type="submission" date="2019-03" db="EMBL/GenBank/DDBJ databases">
        <title>Arthrobacter sp. nov., an bacterium isolated from biocrust in Mu Us Desert.</title>
        <authorList>
            <person name="Lixiong L."/>
        </authorList>
    </citation>
    <scope>NUCLEOTIDE SEQUENCE [LARGE SCALE GENOMIC DNA]</scope>
    <source>
        <strain evidence="11 12">SLN-3</strain>
    </source>
</reference>
<dbReference type="AlphaFoldDB" id="A0A4R5TWZ7"/>
<evidence type="ECO:0000256" key="5">
    <source>
        <dbReference type="ARBA" id="ARBA00022643"/>
    </source>
</evidence>
<dbReference type="PANTHER" id="PTHR42747:SF3">
    <property type="entry name" value="NITRONATE MONOOXYGENASE-RELATED"/>
    <property type="match status" value="1"/>
</dbReference>
<evidence type="ECO:0000256" key="1">
    <source>
        <dbReference type="ARBA" id="ARBA00001917"/>
    </source>
</evidence>
<comment type="caution">
    <text evidence="11">The sequence shown here is derived from an EMBL/GenBank/DDBJ whole genome shotgun (WGS) entry which is preliminary data.</text>
</comment>
<dbReference type="OrthoDB" id="9778912at2"/>
<protein>
    <recommendedName>
        <fullName evidence="8">Propionate 3-nitronate monooxygenase</fullName>
    </recommendedName>
</protein>
<name>A0A4R5TWZ7_9MICC</name>
<dbReference type="PANTHER" id="PTHR42747">
    <property type="entry name" value="NITRONATE MONOOXYGENASE-RELATED"/>
    <property type="match status" value="1"/>
</dbReference>
<dbReference type="InterPro" id="IPR004136">
    <property type="entry name" value="NMO"/>
</dbReference>
<comment type="catalytic activity">
    <reaction evidence="9">
        <text>3 propionate 3-nitronate + 3 O2 + H2O = 3 3-oxopropanoate + 2 nitrate + nitrite + H2O2 + 3 H(+)</text>
        <dbReference type="Rhea" id="RHEA:57332"/>
        <dbReference type="ChEBI" id="CHEBI:15377"/>
        <dbReference type="ChEBI" id="CHEBI:15378"/>
        <dbReference type="ChEBI" id="CHEBI:15379"/>
        <dbReference type="ChEBI" id="CHEBI:16240"/>
        <dbReference type="ChEBI" id="CHEBI:16301"/>
        <dbReference type="ChEBI" id="CHEBI:17632"/>
        <dbReference type="ChEBI" id="CHEBI:33190"/>
        <dbReference type="ChEBI" id="CHEBI:136067"/>
    </reaction>
</comment>
<dbReference type="GO" id="GO:0009636">
    <property type="term" value="P:response to toxic substance"/>
    <property type="evidence" value="ECO:0007669"/>
    <property type="project" value="UniProtKB-KW"/>
</dbReference>
<evidence type="ECO:0000256" key="3">
    <source>
        <dbReference type="ARBA" id="ARBA00022575"/>
    </source>
</evidence>
<evidence type="ECO:0000256" key="6">
    <source>
        <dbReference type="ARBA" id="ARBA00023002"/>
    </source>
</evidence>
<evidence type="ECO:0000256" key="9">
    <source>
        <dbReference type="ARBA" id="ARBA00049401"/>
    </source>
</evidence>
<feature type="region of interest" description="Disordered" evidence="10">
    <location>
        <begin position="141"/>
        <end position="168"/>
    </location>
</feature>
<evidence type="ECO:0000313" key="11">
    <source>
        <dbReference type="EMBL" id="TDK25650.1"/>
    </source>
</evidence>
<gene>
    <name evidence="11" type="ORF">E2F48_10435</name>
</gene>
<evidence type="ECO:0000256" key="10">
    <source>
        <dbReference type="SAM" id="MobiDB-lite"/>
    </source>
</evidence>
<evidence type="ECO:0000256" key="8">
    <source>
        <dbReference type="ARBA" id="ARBA00031155"/>
    </source>
</evidence>
<dbReference type="Proteomes" id="UP000295411">
    <property type="component" value="Unassembled WGS sequence"/>
</dbReference>
<sequence>MAGGPSTPRLAAAVSTAGGLGFLAAGYKTAGALRAEITAVREATEAPFGVNLFVPQPSVARPGELAEYARTLTPEAERLGVEPGEPRYDDDDWENKIAVLLDLAPAVASFTFDVPEPGIIEALQDRGVAVTVTVTSRPEAERAAAAGADSLSVQGPEAGGHRGTFDATAPGDPTPLYALLEDLAGLGIPLIAAGGIATRADVQEALSRGAVAVQAGTAFLQAEEAGTRAAHRAALASPAFPATAVTRAFSGRYARGLSNDFMRRYDPVAPFGYPEIHHLTSPLRAAAAAANDPHGINLWAGTGFDRCVAGSAASILARLSD</sequence>
<evidence type="ECO:0000256" key="4">
    <source>
        <dbReference type="ARBA" id="ARBA00022630"/>
    </source>
</evidence>
<keyword evidence="12" id="KW-1185">Reference proteome</keyword>
<keyword evidence="3" id="KW-0216">Detoxification</keyword>
<dbReference type="InterPro" id="IPR013785">
    <property type="entry name" value="Aldolase_TIM"/>
</dbReference>
<organism evidence="11 12">
    <name type="scientific">Arthrobacter crusticola</name>
    <dbReference type="NCBI Taxonomy" id="2547960"/>
    <lineage>
        <taxon>Bacteria</taxon>
        <taxon>Bacillati</taxon>
        <taxon>Actinomycetota</taxon>
        <taxon>Actinomycetes</taxon>
        <taxon>Micrococcales</taxon>
        <taxon>Micrococcaceae</taxon>
        <taxon>Arthrobacter</taxon>
    </lineage>
</organism>
<keyword evidence="5" id="KW-0288">FMN</keyword>
<keyword evidence="7 11" id="KW-0503">Monooxygenase</keyword>
<evidence type="ECO:0000256" key="7">
    <source>
        <dbReference type="ARBA" id="ARBA00023033"/>
    </source>
</evidence>
<dbReference type="EMBL" id="SMTK01000003">
    <property type="protein sequence ID" value="TDK25650.1"/>
    <property type="molecule type" value="Genomic_DNA"/>
</dbReference>
<keyword evidence="6" id="KW-0560">Oxidoreductase</keyword>
<comment type="cofactor">
    <cofactor evidence="1">
        <name>FMN</name>
        <dbReference type="ChEBI" id="CHEBI:58210"/>
    </cofactor>
</comment>
<proteinExistence type="inferred from homology"/>
<evidence type="ECO:0000313" key="12">
    <source>
        <dbReference type="Proteomes" id="UP000295411"/>
    </source>
</evidence>